<dbReference type="EMBL" id="JBHUOR010000035">
    <property type="protein sequence ID" value="MFD2868176.1"/>
    <property type="molecule type" value="Genomic_DNA"/>
</dbReference>
<evidence type="ECO:0000313" key="3">
    <source>
        <dbReference type="EMBL" id="MFD2868176.1"/>
    </source>
</evidence>
<reference evidence="4" key="1">
    <citation type="journal article" date="2019" name="Int. J. Syst. Evol. Microbiol.">
        <title>The Global Catalogue of Microorganisms (GCM) 10K type strain sequencing project: providing services to taxonomists for standard genome sequencing and annotation.</title>
        <authorList>
            <consortium name="The Broad Institute Genomics Platform"/>
            <consortium name="The Broad Institute Genome Sequencing Center for Infectious Disease"/>
            <person name="Wu L."/>
            <person name="Ma J."/>
        </authorList>
    </citation>
    <scope>NUCLEOTIDE SEQUENCE [LARGE SCALE GENOMIC DNA]</scope>
    <source>
        <strain evidence="4">KCTC 33522</strain>
    </source>
</reference>
<evidence type="ECO:0000313" key="4">
    <source>
        <dbReference type="Proteomes" id="UP001597568"/>
    </source>
</evidence>
<dbReference type="CDD" id="cd00293">
    <property type="entry name" value="USP-like"/>
    <property type="match status" value="1"/>
</dbReference>
<comment type="similarity">
    <text evidence="1">Belongs to the universal stress protein A family.</text>
</comment>
<protein>
    <submittedName>
        <fullName evidence="3">Universal stress protein</fullName>
    </submittedName>
</protein>
<dbReference type="InterPro" id="IPR006016">
    <property type="entry name" value="UspA"/>
</dbReference>
<keyword evidence="4" id="KW-1185">Reference proteome</keyword>
<dbReference type="Pfam" id="PF00582">
    <property type="entry name" value="Usp"/>
    <property type="match status" value="1"/>
</dbReference>
<name>A0ABW5XYW7_9BACL</name>
<dbReference type="PRINTS" id="PR01438">
    <property type="entry name" value="UNVRSLSTRESS"/>
</dbReference>
<dbReference type="InterPro" id="IPR014729">
    <property type="entry name" value="Rossmann-like_a/b/a_fold"/>
</dbReference>
<sequence>MYQHILLAVDGSENAIRAAKEAVKLAQLSADSIIEIVFVVDFDQSKKDLLHAKSSDALLLERRKTLYPIEQLLKEAIVTYKVTILHGTPGPVIVDYTNKQQADLIVLGSRGLNSLQEMVLGSVSHKIMKRVTCPALIVK</sequence>
<dbReference type="Gene3D" id="3.40.50.620">
    <property type="entry name" value="HUPs"/>
    <property type="match status" value="1"/>
</dbReference>
<evidence type="ECO:0000256" key="1">
    <source>
        <dbReference type="ARBA" id="ARBA00008791"/>
    </source>
</evidence>
<dbReference type="PANTHER" id="PTHR46268">
    <property type="entry name" value="STRESS RESPONSE PROTEIN NHAX"/>
    <property type="match status" value="1"/>
</dbReference>
<dbReference type="Proteomes" id="UP001597568">
    <property type="component" value="Unassembled WGS sequence"/>
</dbReference>
<feature type="domain" description="UspA" evidence="2">
    <location>
        <begin position="1"/>
        <end position="139"/>
    </location>
</feature>
<dbReference type="InterPro" id="IPR006015">
    <property type="entry name" value="Universal_stress_UspA"/>
</dbReference>
<organism evidence="3 4">
    <name type="scientific">Kurthia populi</name>
    <dbReference type="NCBI Taxonomy" id="1562132"/>
    <lineage>
        <taxon>Bacteria</taxon>
        <taxon>Bacillati</taxon>
        <taxon>Bacillota</taxon>
        <taxon>Bacilli</taxon>
        <taxon>Bacillales</taxon>
        <taxon>Caryophanaceae</taxon>
        <taxon>Kurthia</taxon>
    </lineage>
</organism>
<proteinExistence type="inferred from homology"/>
<comment type="caution">
    <text evidence="3">The sequence shown here is derived from an EMBL/GenBank/DDBJ whole genome shotgun (WGS) entry which is preliminary data.</text>
</comment>
<dbReference type="PANTHER" id="PTHR46268:SF6">
    <property type="entry name" value="UNIVERSAL STRESS PROTEIN UP12"/>
    <property type="match status" value="1"/>
</dbReference>
<evidence type="ECO:0000259" key="2">
    <source>
        <dbReference type="Pfam" id="PF00582"/>
    </source>
</evidence>
<dbReference type="SUPFAM" id="SSF52402">
    <property type="entry name" value="Adenine nucleotide alpha hydrolases-like"/>
    <property type="match status" value="1"/>
</dbReference>
<gene>
    <name evidence="3" type="ORF">ACFSY7_06665</name>
</gene>
<accession>A0ABW5XYW7</accession>
<dbReference type="RefSeq" id="WP_380147291.1">
    <property type="nucleotide sequence ID" value="NZ_JBHUOR010000035.1"/>
</dbReference>